<dbReference type="InterPro" id="IPR011611">
    <property type="entry name" value="PfkB_dom"/>
</dbReference>
<proteinExistence type="inferred from homology"/>
<keyword evidence="3 4" id="KW-0418">Kinase</keyword>
<evidence type="ECO:0000256" key="4">
    <source>
        <dbReference type="RuleBase" id="RU003704"/>
    </source>
</evidence>
<dbReference type="InterPro" id="IPR002173">
    <property type="entry name" value="Carboh/pur_kinase_PfkB_CS"/>
</dbReference>
<dbReference type="GO" id="GO:0006000">
    <property type="term" value="P:fructose metabolic process"/>
    <property type="evidence" value="ECO:0007669"/>
    <property type="project" value="UniProtKB-ARBA"/>
</dbReference>
<name>A0A6N7QY51_9BACI</name>
<evidence type="ECO:0000256" key="2">
    <source>
        <dbReference type="ARBA" id="ARBA00022679"/>
    </source>
</evidence>
<evidence type="ECO:0000313" key="6">
    <source>
        <dbReference type="EMBL" id="MRI66122.1"/>
    </source>
</evidence>
<dbReference type="Gene3D" id="3.40.1190.20">
    <property type="match status" value="1"/>
</dbReference>
<comment type="caution">
    <text evidence="6">The sequence shown here is derived from an EMBL/GenBank/DDBJ whole genome shotgun (WGS) entry which is preliminary data.</text>
</comment>
<dbReference type="AlphaFoldDB" id="A0A6N7QY51"/>
<dbReference type="Pfam" id="PF00294">
    <property type="entry name" value="PfkB"/>
    <property type="match status" value="1"/>
</dbReference>
<comment type="similarity">
    <text evidence="1 4">Belongs to the carbohydrate kinase PfkB family.</text>
</comment>
<sequence>MDVVTLGESMVLFVPEFSGSLRYSEKFERKLGGAESNVAIALARLGHDVGWVSKLGNDDLGLYIRNIIRGEGVDTSQVIFDDNYPTGVFFKEIVNGRDPNVYYYRNNSAASTLSHADIDNTYFQQAKYLHLTGITVALSASCKHALKQAIKLAKNDNDKYVVFDPNIRLKLLSEKEAKRELTEIAKDCDIVMPGLDEGKILTGENEPEGIARFFLERGSTLVIVKLGADGAYFATAEENGFVPGVPVKNIIDTVGAGDGFAAGVISGLLREWNYFDAVSLGNKIGAYALSVKGDFEGYPYWEEVNPKTNIKKITR</sequence>
<dbReference type="RefSeq" id="WP_153834883.1">
    <property type="nucleotide sequence ID" value="NZ_JBHUMW010000106.1"/>
</dbReference>
<evidence type="ECO:0000259" key="5">
    <source>
        <dbReference type="Pfam" id="PF00294"/>
    </source>
</evidence>
<dbReference type="EMBL" id="WJEE01000012">
    <property type="protein sequence ID" value="MRI66122.1"/>
    <property type="molecule type" value="Genomic_DNA"/>
</dbReference>
<dbReference type="InterPro" id="IPR029056">
    <property type="entry name" value="Ribokinase-like"/>
</dbReference>
<organism evidence="6 7">
    <name type="scientific">Gracilibacillus thailandensis</name>
    <dbReference type="NCBI Taxonomy" id="563735"/>
    <lineage>
        <taxon>Bacteria</taxon>
        <taxon>Bacillati</taxon>
        <taxon>Bacillota</taxon>
        <taxon>Bacilli</taxon>
        <taxon>Bacillales</taxon>
        <taxon>Bacillaceae</taxon>
        <taxon>Gracilibacillus</taxon>
    </lineage>
</organism>
<protein>
    <submittedName>
        <fullName evidence="6">Sugar kinase</fullName>
    </submittedName>
</protein>
<keyword evidence="2 4" id="KW-0808">Transferase</keyword>
<keyword evidence="7" id="KW-1185">Reference proteome</keyword>
<gene>
    <name evidence="6" type="ORF">GH885_07155</name>
</gene>
<evidence type="ECO:0000313" key="7">
    <source>
        <dbReference type="Proteomes" id="UP000435187"/>
    </source>
</evidence>
<reference evidence="6 7" key="1">
    <citation type="submission" date="2019-10" db="EMBL/GenBank/DDBJ databases">
        <title>Gracilibacillus salitolerans sp. nov., a moderate halophile isolated from a saline soil in northwest China.</title>
        <authorList>
            <person name="Gan L."/>
        </authorList>
    </citation>
    <scope>NUCLEOTIDE SEQUENCE [LARGE SCALE GENOMIC DNA]</scope>
    <source>
        <strain evidence="6 7">TP2-8</strain>
    </source>
</reference>
<dbReference type="PANTHER" id="PTHR43085:SF57">
    <property type="entry name" value="CARBOHYDRATE KINASE PFKB DOMAIN-CONTAINING PROTEIN"/>
    <property type="match status" value="1"/>
</dbReference>
<accession>A0A6N7QY51</accession>
<evidence type="ECO:0000256" key="1">
    <source>
        <dbReference type="ARBA" id="ARBA00010688"/>
    </source>
</evidence>
<dbReference type="PROSITE" id="PS00584">
    <property type="entry name" value="PFKB_KINASES_2"/>
    <property type="match status" value="1"/>
</dbReference>
<dbReference type="InterPro" id="IPR050306">
    <property type="entry name" value="PfkB_Carbo_kinase"/>
</dbReference>
<evidence type="ECO:0000256" key="3">
    <source>
        <dbReference type="ARBA" id="ARBA00022777"/>
    </source>
</evidence>
<dbReference type="GO" id="GO:0008865">
    <property type="term" value="F:fructokinase activity"/>
    <property type="evidence" value="ECO:0007669"/>
    <property type="project" value="UniProtKB-ARBA"/>
</dbReference>
<dbReference type="Proteomes" id="UP000435187">
    <property type="component" value="Unassembled WGS sequence"/>
</dbReference>
<dbReference type="PRINTS" id="PR00990">
    <property type="entry name" value="RIBOKINASE"/>
</dbReference>
<dbReference type="InterPro" id="IPR002139">
    <property type="entry name" value="Ribo/fructo_kinase"/>
</dbReference>
<feature type="domain" description="Carbohydrate kinase PfkB" evidence="5">
    <location>
        <begin position="3"/>
        <end position="294"/>
    </location>
</feature>
<dbReference type="PANTHER" id="PTHR43085">
    <property type="entry name" value="HEXOKINASE FAMILY MEMBER"/>
    <property type="match status" value="1"/>
</dbReference>
<dbReference type="CDD" id="cd01166">
    <property type="entry name" value="KdgK"/>
    <property type="match status" value="1"/>
</dbReference>
<dbReference type="SUPFAM" id="SSF53613">
    <property type="entry name" value="Ribokinase-like"/>
    <property type="match status" value="1"/>
</dbReference>